<keyword evidence="5" id="KW-0064">Aspartyl protease</keyword>
<dbReference type="PANTHER" id="PTHR33064:SF37">
    <property type="entry name" value="RIBONUCLEASE H"/>
    <property type="match status" value="1"/>
</dbReference>
<evidence type="ECO:0000256" key="5">
    <source>
        <dbReference type="ARBA" id="ARBA00022750"/>
    </source>
</evidence>
<feature type="domain" description="Reverse transcriptase RNase H-like" evidence="9">
    <location>
        <begin position="1"/>
        <end position="52"/>
    </location>
</feature>
<dbReference type="STRING" id="400682.A0A1X7U629"/>
<dbReference type="SUPFAM" id="SSF56672">
    <property type="entry name" value="DNA/RNA polymerases"/>
    <property type="match status" value="1"/>
</dbReference>
<accession>A0A1X7U629</accession>
<dbReference type="EnsemblMetazoa" id="Aqu2.1.23108_001">
    <property type="protein sequence ID" value="Aqu2.1.23108_001"/>
    <property type="gene ID" value="Aqu2.1.23108"/>
</dbReference>
<dbReference type="PANTHER" id="PTHR33064">
    <property type="entry name" value="POL PROTEIN"/>
    <property type="match status" value="1"/>
</dbReference>
<evidence type="ECO:0000256" key="6">
    <source>
        <dbReference type="ARBA" id="ARBA00022759"/>
    </source>
</evidence>
<evidence type="ECO:0000256" key="3">
    <source>
        <dbReference type="ARBA" id="ARBA00022695"/>
    </source>
</evidence>
<organism evidence="10">
    <name type="scientific">Amphimedon queenslandica</name>
    <name type="common">Sponge</name>
    <dbReference type="NCBI Taxonomy" id="400682"/>
    <lineage>
        <taxon>Eukaryota</taxon>
        <taxon>Metazoa</taxon>
        <taxon>Porifera</taxon>
        <taxon>Demospongiae</taxon>
        <taxon>Heteroscleromorpha</taxon>
        <taxon>Haplosclerida</taxon>
        <taxon>Niphatidae</taxon>
        <taxon>Amphimedon</taxon>
    </lineage>
</organism>
<proteinExistence type="predicted"/>
<evidence type="ECO:0000256" key="2">
    <source>
        <dbReference type="ARBA" id="ARBA00022679"/>
    </source>
</evidence>
<dbReference type="InterPro" id="IPR051320">
    <property type="entry name" value="Viral_Replic_Matur_Polypro"/>
</dbReference>
<dbReference type="GO" id="GO:0004190">
    <property type="term" value="F:aspartic-type endopeptidase activity"/>
    <property type="evidence" value="ECO:0007669"/>
    <property type="project" value="UniProtKB-KW"/>
</dbReference>
<keyword evidence="4" id="KW-0540">Nuclease</keyword>
<keyword evidence="8" id="KW-0695">RNA-directed DNA polymerase</keyword>
<protein>
    <recommendedName>
        <fullName evidence="9">Reverse transcriptase RNase H-like domain-containing protein</fullName>
    </recommendedName>
</protein>
<dbReference type="InterPro" id="IPR043502">
    <property type="entry name" value="DNA/RNA_pol_sf"/>
</dbReference>
<evidence type="ECO:0000256" key="1">
    <source>
        <dbReference type="ARBA" id="ARBA00022670"/>
    </source>
</evidence>
<dbReference type="GO" id="GO:0006508">
    <property type="term" value="P:proteolysis"/>
    <property type="evidence" value="ECO:0007669"/>
    <property type="project" value="UniProtKB-KW"/>
</dbReference>
<dbReference type="InParanoid" id="A0A1X7U629"/>
<keyword evidence="2" id="KW-0808">Transferase</keyword>
<dbReference type="GO" id="GO:0004519">
    <property type="term" value="F:endonuclease activity"/>
    <property type="evidence" value="ECO:0007669"/>
    <property type="project" value="UniProtKB-KW"/>
</dbReference>
<dbReference type="AlphaFoldDB" id="A0A1X7U629"/>
<keyword evidence="1" id="KW-0645">Protease</keyword>
<keyword evidence="6" id="KW-0255">Endonuclease</keyword>
<reference evidence="10" key="1">
    <citation type="submission" date="2017-05" db="UniProtKB">
        <authorList>
            <consortium name="EnsemblMetazoa"/>
        </authorList>
    </citation>
    <scope>IDENTIFICATION</scope>
</reference>
<sequence>EEKYAIVEKECLAVVWAIQVLSVYLYGKEFVLLTDHHAFYWLDQMHSKNARL</sequence>
<name>A0A1X7U629_AMPQE</name>
<dbReference type="InterPro" id="IPR041373">
    <property type="entry name" value="RT_RNaseH"/>
</dbReference>
<evidence type="ECO:0000256" key="4">
    <source>
        <dbReference type="ARBA" id="ARBA00022722"/>
    </source>
</evidence>
<dbReference type="Pfam" id="PF17917">
    <property type="entry name" value="RT_RNaseH"/>
    <property type="match status" value="1"/>
</dbReference>
<dbReference type="GO" id="GO:0003964">
    <property type="term" value="F:RNA-directed DNA polymerase activity"/>
    <property type="evidence" value="ECO:0007669"/>
    <property type="project" value="UniProtKB-KW"/>
</dbReference>
<evidence type="ECO:0000313" key="10">
    <source>
        <dbReference type="EnsemblMetazoa" id="Aqu2.1.23108_001"/>
    </source>
</evidence>
<keyword evidence="7" id="KW-0378">Hydrolase</keyword>
<evidence type="ECO:0000259" key="9">
    <source>
        <dbReference type="Pfam" id="PF17917"/>
    </source>
</evidence>
<keyword evidence="3" id="KW-0548">Nucleotidyltransferase</keyword>
<evidence type="ECO:0000256" key="7">
    <source>
        <dbReference type="ARBA" id="ARBA00022801"/>
    </source>
</evidence>
<evidence type="ECO:0000256" key="8">
    <source>
        <dbReference type="ARBA" id="ARBA00022918"/>
    </source>
</evidence>